<dbReference type="AlphaFoldDB" id="A0A177M4A6"/>
<comment type="caution">
    <text evidence="1">The sequence shown here is derived from an EMBL/GenBank/DDBJ whole genome shotgun (WGS) entry which is preliminary data.</text>
</comment>
<accession>A0A177M4A6</accession>
<dbReference type="EMBL" id="LUUG01000097">
    <property type="protein sequence ID" value="OAI00547.1"/>
    <property type="molecule type" value="Genomic_DNA"/>
</dbReference>
<dbReference type="Proteomes" id="UP000078090">
    <property type="component" value="Unassembled WGS sequence"/>
</dbReference>
<dbReference type="Pfam" id="PF13711">
    <property type="entry name" value="DUF4160"/>
    <property type="match status" value="1"/>
</dbReference>
<protein>
    <recommendedName>
        <fullName evidence="3">DUF4160 domain-containing protein</fullName>
    </recommendedName>
</protein>
<gene>
    <name evidence="1" type="ORF">A1332_18535</name>
</gene>
<name>A0A177M4A6_METMH</name>
<evidence type="ECO:0000313" key="2">
    <source>
        <dbReference type="Proteomes" id="UP000078090"/>
    </source>
</evidence>
<organism evidence="1 2">
    <name type="scientific">Methylomonas methanica</name>
    <dbReference type="NCBI Taxonomy" id="421"/>
    <lineage>
        <taxon>Bacteria</taxon>
        <taxon>Pseudomonadati</taxon>
        <taxon>Pseudomonadota</taxon>
        <taxon>Gammaproteobacteria</taxon>
        <taxon>Methylococcales</taxon>
        <taxon>Methylococcaceae</taxon>
        <taxon>Methylomonas</taxon>
    </lineage>
</organism>
<evidence type="ECO:0008006" key="3">
    <source>
        <dbReference type="Google" id="ProtNLM"/>
    </source>
</evidence>
<reference evidence="2" key="1">
    <citation type="submission" date="2016-03" db="EMBL/GenBank/DDBJ databases">
        <authorList>
            <person name="Heylen K."/>
            <person name="De Vos P."/>
            <person name="Vekeman B."/>
        </authorList>
    </citation>
    <scope>NUCLEOTIDE SEQUENCE [LARGE SCALE GENOMIC DNA]</scope>
    <source>
        <strain evidence="2">R-45363</strain>
    </source>
</reference>
<proteinExistence type="predicted"/>
<sequence length="77" mass="9128">MPTLLNLNGFKFFFYANEHEPMHIHVSKGDEFAKIELVTLRVTRNTLKPKDLKQALDTTETHQQAFMEAWRGYFDNR</sequence>
<evidence type="ECO:0000313" key="1">
    <source>
        <dbReference type="EMBL" id="OAI00547.1"/>
    </source>
</evidence>
<dbReference type="OrthoDB" id="122670at2"/>
<dbReference type="InterPro" id="IPR025427">
    <property type="entry name" value="DUF4160"/>
</dbReference>